<name>A0ABU0UY89_ACIBI</name>
<accession>A0ABU0UY89</accession>
<evidence type="ECO:0000313" key="2">
    <source>
        <dbReference type="Proteomes" id="UP001233360"/>
    </source>
</evidence>
<proteinExistence type="predicted"/>
<keyword evidence="2" id="KW-1185">Reference proteome</keyword>
<dbReference type="EMBL" id="JAUTBK010000002">
    <property type="protein sequence ID" value="MDQ1209511.1"/>
    <property type="molecule type" value="Genomic_DNA"/>
</dbReference>
<dbReference type="Proteomes" id="UP001233360">
    <property type="component" value="Unassembled WGS sequence"/>
</dbReference>
<gene>
    <name evidence="1" type="ORF">QE380_002434</name>
</gene>
<comment type="caution">
    <text evidence="1">The sequence shown here is derived from an EMBL/GenBank/DDBJ whole genome shotgun (WGS) entry which is preliminary data.</text>
</comment>
<dbReference type="RefSeq" id="WP_017385118.1">
    <property type="nucleotide sequence ID" value="NZ_CP104734.1"/>
</dbReference>
<reference evidence="1 2" key="1">
    <citation type="submission" date="2023-07" db="EMBL/GenBank/DDBJ databases">
        <title>Functional and genomic diversity of the sorghum phyllosphere microbiome.</title>
        <authorList>
            <person name="Shade A."/>
        </authorList>
    </citation>
    <scope>NUCLEOTIDE SEQUENCE [LARGE SCALE GENOMIC DNA]</scope>
    <source>
        <strain evidence="1 2">SORGH_AS_0887</strain>
    </source>
</reference>
<sequence length="40" mass="4502">MMIILIYVESKLQEATKGTEATQHIDISLKKQTPNTLKAD</sequence>
<evidence type="ECO:0000313" key="1">
    <source>
        <dbReference type="EMBL" id="MDQ1209511.1"/>
    </source>
</evidence>
<organism evidence="1 2">
    <name type="scientific">Acinetobacter baylyi</name>
    <dbReference type="NCBI Taxonomy" id="202950"/>
    <lineage>
        <taxon>Bacteria</taxon>
        <taxon>Pseudomonadati</taxon>
        <taxon>Pseudomonadota</taxon>
        <taxon>Gammaproteobacteria</taxon>
        <taxon>Moraxellales</taxon>
        <taxon>Moraxellaceae</taxon>
        <taxon>Acinetobacter</taxon>
    </lineage>
</organism>
<protein>
    <submittedName>
        <fullName evidence="1">Uncharacterized protein</fullName>
    </submittedName>
</protein>
<dbReference type="GeneID" id="76165258"/>